<gene>
    <name evidence="4" type="ORF">FJV41_11640</name>
</gene>
<dbReference type="Gene3D" id="1.10.357.10">
    <property type="entry name" value="Tetracycline Repressor, domain 2"/>
    <property type="match status" value="1"/>
</dbReference>
<dbReference type="SUPFAM" id="SSF48498">
    <property type="entry name" value="Tetracyclin repressor-like, C-terminal domain"/>
    <property type="match status" value="1"/>
</dbReference>
<evidence type="ECO:0000259" key="3">
    <source>
        <dbReference type="PROSITE" id="PS50977"/>
    </source>
</evidence>
<keyword evidence="1 2" id="KW-0238">DNA-binding</keyword>
<dbReference type="InterPro" id="IPR009057">
    <property type="entry name" value="Homeodomain-like_sf"/>
</dbReference>
<dbReference type="InterPro" id="IPR036271">
    <property type="entry name" value="Tet_transcr_reg_TetR-rel_C_sf"/>
</dbReference>
<dbReference type="OrthoDB" id="9805134at2"/>
<dbReference type="PROSITE" id="PS50977">
    <property type="entry name" value="HTH_TETR_2"/>
    <property type="match status" value="1"/>
</dbReference>
<evidence type="ECO:0000256" key="2">
    <source>
        <dbReference type="PROSITE-ProRule" id="PRU00335"/>
    </source>
</evidence>
<protein>
    <submittedName>
        <fullName evidence="4">TetR/AcrR family transcriptional regulator</fullName>
    </submittedName>
</protein>
<dbReference type="EMBL" id="VIFM01000035">
    <property type="protein sequence ID" value="TQF15801.1"/>
    <property type="molecule type" value="Genomic_DNA"/>
</dbReference>
<evidence type="ECO:0000313" key="5">
    <source>
        <dbReference type="Proteomes" id="UP000315369"/>
    </source>
</evidence>
<dbReference type="PANTHER" id="PTHR30055">
    <property type="entry name" value="HTH-TYPE TRANSCRIPTIONAL REGULATOR RUTR"/>
    <property type="match status" value="1"/>
</dbReference>
<dbReference type="SUPFAM" id="SSF46689">
    <property type="entry name" value="Homeodomain-like"/>
    <property type="match status" value="1"/>
</dbReference>
<dbReference type="RefSeq" id="WP_141642521.1">
    <property type="nucleotide sequence ID" value="NZ_VIFM01000035.1"/>
</dbReference>
<evidence type="ECO:0000313" key="4">
    <source>
        <dbReference type="EMBL" id="TQF15801.1"/>
    </source>
</evidence>
<feature type="domain" description="HTH tetR-type" evidence="3">
    <location>
        <begin position="6"/>
        <end position="66"/>
    </location>
</feature>
<dbReference type="PRINTS" id="PR00455">
    <property type="entry name" value="HTHTETR"/>
</dbReference>
<keyword evidence="5" id="KW-1185">Reference proteome</keyword>
<accession>A0A540X3G4</accession>
<evidence type="ECO:0000256" key="1">
    <source>
        <dbReference type="ARBA" id="ARBA00023125"/>
    </source>
</evidence>
<dbReference type="GO" id="GO:0000976">
    <property type="term" value="F:transcription cis-regulatory region binding"/>
    <property type="evidence" value="ECO:0007669"/>
    <property type="project" value="TreeGrafter"/>
</dbReference>
<comment type="caution">
    <text evidence="4">The sequence shown here is derived from an EMBL/GenBank/DDBJ whole genome shotgun (WGS) entry which is preliminary data.</text>
</comment>
<dbReference type="InterPro" id="IPR001647">
    <property type="entry name" value="HTH_TetR"/>
</dbReference>
<sequence>MSSESPETRTRILAAALHLLETGQGQAVRMSDIARKAGLSRQAVYLHFGTRAALLIATTLYLDELKDVRARLVPSRTARSGVERLDAYVGAWADYIPEIRGVAKALMAMSDTDEEAAAAWRKRMEDMREGCAAAVAALRADGTLSPDFTPGEATDLLWTLLSVRNWEHLTLERGYAQPRYKDLLLRTARRLLVRAPRSAT</sequence>
<dbReference type="Pfam" id="PF00440">
    <property type="entry name" value="TetR_N"/>
    <property type="match status" value="1"/>
</dbReference>
<name>A0A540X3G4_9BACT</name>
<reference evidence="4 5" key="1">
    <citation type="submission" date="2019-06" db="EMBL/GenBank/DDBJ databases">
        <authorList>
            <person name="Livingstone P."/>
            <person name="Whitworth D."/>
        </authorList>
    </citation>
    <scope>NUCLEOTIDE SEQUENCE [LARGE SCALE GENOMIC DNA]</scope>
    <source>
        <strain evidence="4 5">AM401</strain>
    </source>
</reference>
<dbReference type="InterPro" id="IPR050109">
    <property type="entry name" value="HTH-type_TetR-like_transc_reg"/>
</dbReference>
<dbReference type="GO" id="GO:0003700">
    <property type="term" value="F:DNA-binding transcription factor activity"/>
    <property type="evidence" value="ECO:0007669"/>
    <property type="project" value="TreeGrafter"/>
</dbReference>
<dbReference type="PANTHER" id="PTHR30055:SF223">
    <property type="entry name" value="HTH-TYPE TRANSCRIPTIONAL REGULATOR UIDR"/>
    <property type="match status" value="1"/>
</dbReference>
<proteinExistence type="predicted"/>
<dbReference type="AlphaFoldDB" id="A0A540X3G4"/>
<organism evidence="4 5">
    <name type="scientific">Myxococcus llanfairpwllgwyngyllgogerychwyrndrobwllllantysiliogogogochensis</name>
    <dbReference type="NCBI Taxonomy" id="2590453"/>
    <lineage>
        <taxon>Bacteria</taxon>
        <taxon>Pseudomonadati</taxon>
        <taxon>Myxococcota</taxon>
        <taxon>Myxococcia</taxon>
        <taxon>Myxococcales</taxon>
        <taxon>Cystobacterineae</taxon>
        <taxon>Myxococcaceae</taxon>
        <taxon>Myxococcus</taxon>
    </lineage>
</organism>
<dbReference type="Proteomes" id="UP000315369">
    <property type="component" value="Unassembled WGS sequence"/>
</dbReference>
<feature type="DNA-binding region" description="H-T-H motif" evidence="2">
    <location>
        <begin position="29"/>
        <end position="48"/>
    </location>
</feature>